<protein>
    <recommendedName>
        <fullName evidence="5">NADH dehydrogenase [ubiquinone] 1 alpha subcomplex subunit 3</fullName>
    </recommendedName>
    <alternativeName>
        <fullName evidence="15">Complex I-B9</fullName>
    </alternativeName>
    <alternativeName>
        <fullName evidence="16">NADH-ubiquinone oxidoreductase B9 subunit</fullName>
    </alternativeName>
</protein>
<evidence type="ECO:0000256" key="10">
    <source>
        <dbReference type="ARBA" id="ARBA00022982"/>
    </source>
</evidence>
<organism evidence="18 19">
    <name type="scientific">Eublepharis macularius</name>
    <name type="common">Leopard gecko</name>
    <name type="synonym">Cyrtodactylus macularius</name>
    <dbReference type="NCBI Taxonomy" id="481883"/>
    <lineage>
        <taxon>Eukaryota</taxon>
        <taxon>Metazoa</taxon>
        <taxon>Chordata</taxon>
        <taxon>Craniata</taxon>
        <taxon>Vertebrata</taxon>
        <taxon>Euteleostomi</taxon>
        <taxon>Lepidosauria</taxon>
        <taxon>Squamata</taxon>
        <taxon>Bifurcata</taxon>
        <taxon>Gekkota</taxon>
        <taxon>Eublepharidae</taxon>
        <taxon>Eublepharinae</taxon>
        <taxon>Eublepharis</taxon>
    </lineage>
</organism>
<keyword evidence="8 17" id="KW-0812">Transmembrane</keyword>
<evidence type="ECO:0000313" key="18">
    <source>
        <dbReference type="Proteomes" id="UP001190640"/>
    </source>
</evidence>
<name>A0AA97K874_EUBMA</name>
<dbReference type="GO" id="GO:0005743">
    <property type="term" value="C:mitochondrial inner membrane"/>
    <property type="evidence" value="ECO:0007669"/>
    <property type="project" value="UniProtKB-SubCell"/>
</dbReference>
<dbReference type="KEGG" id="emc:129340324"/>
<dbReference type="CTD" id="4696"/>
<feature type="transmembrane region" description="Helical" evidence="17">
    <location>
        <begin position="20"/>
        <end position="38"/>
    </location>
</feature>
<evidence type="ECO:0000256" key="7">
    <source>
        <dbReference type="ARBA" id="ARBA00022660"/>
    </source>
</evidence>
<dbReference type="CDD" id="cd22902">
    <property type="entry name" value="NDUFA3"/>
    <property type="match status" value="1"/>
</dbReference>
<evidence type="ECO:0000256" key="2">
    <source>
        <dbReference type="ARBA" id="ARBA00004434"/>
    </source>
</evidence>
<dbReference type="GO" id="GO:0045271">
    <property type="term" value="C:respiratory chain complex I"/>
    <property type="evidence" value="ECO:0007669"/>
    <property type="project" value="InterPro"/>
</dbReference>
<dbReference type="AlphaFoldDB" id="A0AA97K874"/>
<dbReference type="InterPro" id="IPR026626">
    <property type="entry name" value="NDUFA3"/>
</dbReference>
<dbReference type="PANTHER" id="PTHR15221">
    <property type="entry name" value="NADH DEHYDROGENASE [UBIQUINONE] 1 ALPHA SUBCOMPLEX SUBUNIT 3"/>
    <property type="match status" value="1"/>
</dbReference>
<proteinExistence type="inferred from homology"/>
<keyword evidence="10" id="KW-0249">Electron transport</keyword>
<evidence type="ECO:0000256" key="3">
    <source>
        <dbReference type="ARBA" id="ARBA00008253"/>
    </source>
</evidence>
<dbReference type="PANTHER" id="PTHR15221:SF0">
    <property type="entry name" value="NADH DEHYDROGENASE [UBIQUINONE] 1 ALPHA SUBCOMPLEX SUBUNIT 3"/>
    <property type="match status" value="1"/>
</dbReference>
<evidence type="ECO:0000256" key="16">
    <source>
        <dbReference type="ARBA" id="ARBA00032035"/>
    </source>
</evidence>
<evidence type="ECO:0000256" key="9">
    <source>
        <dbReference type="ARBA" id="ARBA00022792"/>
    </source>
</evidence>
<evidence type="ECO:0000256" key="13">
    <source>
        <dbReference type="ARBA" id="ARBA00023128"/>
    </source>
</evidence>
<dbReference type="Proteomes" id="UP001190640">
    <property type="component" value="Chromosome 12"/>
</dbReference>
<keyword evidence="11 17" id="KW-1133">Transmembrane helix</keyword>
<comment type="subunit">
    <text evidence="4">Complex I is composed of 45 different subunits.</text>
</comment>
<evidence type="ECO:0000256" key="15">
    <source>
        <dbReference type="ARBA" id="ARBA00031425"/>
    </source>
</evidence>
<accession>A0AA97K874</accession>
<gene>
    <name evidence="19" type="primary">NDUFA3</name>
</gene>
<dbReference type="Pfam" id="PF14987">
    <property type="entry name" value="NADHdh_A3"/>
    <property type="match status" value="1"/>
</dbReference>
<comment type="function">
    <text evidence="1">Accessory subunit of the mitochondrial membrane respiratory chain NADH dehydrogenase (Complex I), that is believed not to be involved in catalysis. Complex I functions in the transfer of electrons from NADH to the respiratory chain. The immediate electron acceptor for the enzyme is believed to be ubiquinone.</text>
</comment>
<evidence type="ECO:0000256" key="4">
    <source>
        <dbReference type="ARBA" id="ARBA00011533"/>
    </source>
</evidence>
<evidence type="ECO:0000256" key="6">
    <source>
        <dbReference type="ARBA" id="ARBA00022448"/>
    </source>
</evidence>
<dbReference type="RefSeq" id="XP_054851022.1">
    <property type="nucleotide sequence ID" value="XM_054995047.1"/>
</dbReference>
<comment type="similarity">
    <text evidence="3">Belongs to the complex I NDUFA3 subunit family.</text>
</comment>
<sequence>MAAFSKIGAYLKNAWAKEPVIVASFAIAILAVTVPWVSPLTKYTTMINQATPYTYPVPVRDDGNMPDIPSHPCDKEGPSLEWLKNF</sequence>
<evidence type="ECO:0000256" key="5">
    <source>
        <dbReference type="ARBA" id="ARBA00016391"/>
    </source>
</evidence>
<keyword evidence="14 17" id="KW-0472">Membrane</keyword>
<comment type="subcellular location">
    <subcellularLocation>
        <location evidence="2">Mitochondrion inner membrane</location>
        <topology evidence="2">Single-pass membrane protein</topology>
    </subcellularLocation>
</comment>
<evidence type="ECO:0000256" key="12">
    <source>
        <dbReference type="ARBA" id="ARBA00022990"/>
    </source>
</evidence>
<evidence type="ECO:0000256" key="14">
    <source>
        <dbReference type="ARBA" id="ARBA00023136"/>
    </source>
</evidence>
<keyword evidence="7" id="KW-0679">Respiratory chain</keyword>
<keyword evidence="6" id="KW-0813">Transport</keyword>
<evidence type="ECO:0000256" key="17">
    <source>
        <dbReference type="SAM" id="Phobius"/>
    </source>
</evidence>
<evidence type="ECO:0000313" key="19">
    <source>
        <dbReference type="RefSeq" id="XP_054851022.1"/>
    </source>
</evidence>
<evidence type="ECO:0000256" key="1">
    <source>
        <dbReference type="ARBA" id="ARBA00003195"/>
    </source>
</evidence>
<evidence type="ECO:0000256" key="8">
    <source>
        <dbReference type="ARBA" id="ARBA00022692"/>
    </source>
</evidence>
<keyword evidence="18" id="KW-1185">Reference proteome</keyword>
<dbReference type="GeneID" id="129340324"/>
<evidence type="ECO:0000256" key="11">
    <source>
        <dbReference type="ARBA" id="ARBA00022989"/>
    </source>
</evidence>
<keyword evidence="9" id="KW-0999">Mitochondrion inner membrane</keyword>
<keyword evidence="13" id="KW-0496">Mitochondrion</keyword>
<keyword evidence="12" id="KW-0007">Acetylation</keyword>
<reference evidence="19" key="1">
    <citation type="submission" date="2025-08" db="UniProtKB">
        <authorList>
            <consortium name="RefSeq"/>
        </authorList>
    </citation>
    <scope>IDENTIFICATION</scope>
    <source>
        <tissue evidence="19">Blood</tissue>
    </source>
</reference>